<feature type="region of interest" description="Disordered" evidence="1">
    <location>
        <begin position="1"/>
        <end position="32"/>
    </location>
</feature>
<protein>
    <submittedName>
        <fullName evidence="2">Uncharacterized protein</fullName>
    </submittedName>
</protein>
<proteinExistence type="predicted"/>
<dbReference type="EMBL" id="QQAZ01000016">
    <property type="protein sequence ID" value="RDI44673.1"/>
    <property type="molecule type" value="Genomic_DNA"/>
</dbReference>
<accession>A0A370GRV9</accession>
<dbReference type="AlphaFoldDB" id="A0A370GRV9"/>
<keyword evidence="3" id="KW-1185">Reference proteome</keyword>
<comment type="caution">
    <text evidence="2">The sequence shown here is derived from an EMBL/GenBank/DDBJ whole genome shotgun (WGS) entry which is preliminary data.</text>
</comment>
<dbReference type="STRING" id="1210089.GCA_001613165_06559"/>
<evidence type="ECO:0000313" key="2">
    <source>
        <dbReference type="EMBL" id="RDI44673.1"/>
    </source>
</evidence>
<evidence type="ECO:0000313" key="3">
    <source>
        <dbReference type="Proteomes" id="UP000255355"/>
    </source>
</evidence>
<reference evidence="2 3" key="1">
    <citation type="submission" date="2018-07" db="EMBL/GenBank/DDBJ databases">
        <title>Genomic Encyclopedia of Type Strains, Phase IV (KMG-IV): sequencing the most valuable type-strain genomes for metagenomic binning, comparative biology and taxonomic classification.</title>
        <authorList>
            <person name="Goeker M."/>
        </authorList>
    </citation>
    <scope>NUCLEOTIDE SEQUENCE [LARGE SCALE GENOMIC DNA]</scope>
    <source>
        <strain evidence="2 3">DSM 44952</strain>
    </source>
</reference>
<dbReference type="Proteomes" id="UP000255355">
    <property type="component" value="Unassembled WGS sequence"/>
</dbReference>
<evidence type="ECO:0000256" key="1">
    <source>
        <dbReference type="SAM" id="MobiDB-lite"/>
    </source>
</evidence>
<name>A0A370GRV9_9NOCA</name>
<gene>
    <name evidence="2" type="ORF">DFR68_11663</name>
</gene>
<sequence>MERMTGGEPETDPGRRAGLTPTEPLRRKMNLA</sequence>
<organism evidence="2 3">
    <name type="scientific">Nocardia mexicana</name>
    <dbReference type="NCBI Taxonomy" id="279262"/>
    <lineage>
        <taxon>Bacteria</taxon>
        <taxon>Bacillati</taxon>
        <taxon>Actinomycetota</taxon>
        <taxon>Actinomycetes</taxon>
        <taxon>Mycobacteriales</taxon>
        <taxon>Nocardiaceae</taxon>
        <taxon>Nocardia</taxon>
    </lineage>
</organism>